<feature type="domain" description="7,8-dihydro-6-hydroxymethylpterin-pyrophosphokinase" evidence="13">
    <location>
        <begin position="157"/>
        <end position="168"/>
    </location>
</feature>
<keyword evidence="5" id="KW-0808">Transferase</keyword>
<keyword evidence="8" id="KW-0067">ATP-binding</keyword>
<dbReference type="Pfam" id="PF01288">
    <property type="entry name" value="HPPK"/>
    <property type="match status" value="1"/>
</dbReference>
<evidence type="ECO:0000256" key="7">
    <source>
        <dbReference type="ARBA" id="ARBA00022777"/>
    </source>
</evidence>
<reference evidence="14 15" key="1">
    <citation type="submission" date="2014-06" db="EMBL/GenBank/DDBJ databases">
        <title>Helicobacter pullorum isolates in fresh chicken meat - phenotypic and genotypic features.</title>
        <authorList>
            <person name="Borges V."/>
            <person name="Santos A."/>
            <person name="Correia C.B."/>
            <person name="Saraiva M."/>
            <person name="Menard A."/>
            <person name="Vieira L."/>
            <person name="Sampaio D.A."/>
            <person name="Gomes J.P."/>
            <person name="Oleastro M."/>
        </authorList>
    </citation>
    <scope>NUCLEOTIDE SEQUENCE [LARGE SCALE GENOMIC DNA]</scope>
    <source>
        <strain evidence="14 15">229334/12</strain>
    </source>
</reference>
<evidence type="ECO:0000256" key="5">
    <source>
        <dbReference type="ARBA" id="ARBA00022679"/>
    </source>
</evidence>
<comment type="function">
    <text evidence="10">Catalyzes the transfer of pyrophosphate from adenosine triphosphate (ATP) to 6-hydroxymethyl-7,8-dihydropterin, an enzymatic step in folate biosynthesis pathway.</text>
</comment>
<dbReference type="PANTHER" id="PTHR43071:SF1">
    <property type="entry name" value="2-AMINO-4-HYDROXY-6-HYDROXYMETHYLDIHYDROPTERIDINE PYROPHOSPHOKINASE"/>
    <property type="match status" value="1"/>
</dbReference>
<dbReference type="PROSITE" id="PS00794">
    <property type="entry name" value="HPPK"/>
    <property type="match status" value="1"/>
</dbReference>
<organism evidence="14 15">
    <name type="scientific">Helicobacter pullorum</name>
    <dbReference type="NCBI Taxonomy" id="35818"/>
    <lineage>
        <taxon>Bacteria</taxon>
        <taxon>Pseudomonadati</taxon>
        <taxon>Campylobacterota</taxon>
        <taxon>Epsilonproteobacteria</taxon>
        <taxon>Campylobacterales</taxon>
        <taxon>Helicobacteraceae</taxon>
        <taxon>Helicobacter</taxon>
    </lineage>
</organism>
<dbReference type="EMBL" id="JNOC01000051">
    <property type="protein sequence ID" value="KPH55235.1"/>
    <property type="molecule type" value="Genomic_DNA"/>
</dbReference>
<dbReference type="Gene3D" id="3.30.70.560">
    <property type="entry name" value="7,8-Dihydro-6-hydroxymethylpterin-pyrophosphokinase HPPK"/>
    <property type="match status" value="1"/>
</dbReference>
<dbReference type="CDD" id="cd00483">
    <property type="entry name" value="HPPK"/>
    <property type="match status" value="1"/>
</dbReference>
<dbReference type="GO" id="GO:0046654">
    <property type="term" value="P:tetrahydrofolate biosynthetic process"/>
    <property type="evidence" value="ECO:0007669"/>
    <property type="project" value="UniProtKB-UniPathway"/>
</dbReference>
<evidence type="ECO:0000256" key="11">
    <source>
        <dbReference type="ARBA" id="ARBA00029766"/>
    </source>
</evidence>
<dbReference type="PATRIC" id="fig|35818.11.peg.1952"/>
<dbReference type="AlphaFoldDB" id="A0A0N1MQZ2"/>
<dbReference type="GO" id="GO:0016301">
    <property type="term" value="F:kinase activity"/>
    <property type="evidence" value="ECO:0007669"/>
    <property type="project" value="UniProtKB-KW"/>
</dbReference>
<sequence length="201" mass="24123">MEQGFLENKTKTYFNTKTYHTKEIKKDFWRFIPLYPKPKYHLKPANKLPRFLLIRRENPYRHFKDYSKIQSYVILGIGSNQGESLAIFWKLFLRLQKKNDIISFSPFLKNPAFGYTKQADFYNGIIWLKTRLGYADFFSHCAYLERNFGRKRKRDFKNAPRTLDIDILGFKNKNITLNHLCIPHKEWAKRESVTIPLKGFK</sequence>
<dbReference type="SUPFAM" id="SSF55083">
    <property type="entry name" value="6-hydroxymethyl-7,8-dihydropterin pyrophosphokinase, HPPK"/>
    <property type="match status" value="1"/>
</dbReference>
<dbReference type="NCBIfam" id="TIGR01498">
    <property type="entry name" value="folK"/>
    <property type="match status" value="1"/>
</dbReference>
<name>A0A0N1MQZ2_9HELI</name>
<gene>
    <name evidence="14" type="ORF">HPU229334_09865</name>
</gene>
<dbReference type="STRING" id="35818.HPU229336_04280"/>
<evidence type="ECO:0000256" key="8">
    <source>
        <dbReference type="ARBA" id="ARBA00022840"/>
    </source>
</evidence>
<evidence type="ECO:0000256" key="9">
    <source>
        <dbReference type="ARBA" id="ARBA00022909"/>
    </source>
</evidence>
<proteinExistence type="inferred from homology"/>
<accession>A0A0N1MQZ2</accession>
<evidence type="ECO:0000256" key="1">
    <source>
        <dbReference type="ARBA" id="ARBA00005051"/>
    </source>
</evidence>
<dbReference type="EC" id="2.7.6.3" evidence="3"/>
<keyword evidence="6" id="KW-0547">Nucleotide-binding</keyword>
<dbReference type="UniPathway" id="UPA00077">
    <property type="reaction ID" value="UER00155"/>
</dbReference>
<protein>
    <recommendedName>
        <fullName evidence="4">2-amino-4-hydroxy-6-hydroxymethyldihydropteridine pyrophosphokinase</fullName>
        <ecNumber evidence="3">2.7.6.3</ecNumber>
    </recommendedName>
    <alternativeName>
        <fullName evidence="11">6-hydroxymethyl-7,8-dihydropterin pyrophosphokinase</fullName>
    </alternativeName>
    <alternativeName>
        <fullName evidence="12">7,8-dihydro-6-hydroxymethylpterin-pyrophosphokinase</fullName>
    </alternativeName>
</protein>
<evidence type="ECO:0000256" key="2">
    <source>
        <dbReference type="ARBA" id="ARBA00005810"/>
    </source>
</evidence>
<dbReference type="InterPro" id="IPR035907">
    <property type="entry name" value="Hppk_sf"/>
</dbReference>
<comment type="similarity">
    <text evidence="2">Belongs to the HPPK family.</text>
</comment>
<comment type="caution">
    <text evidence="14">The sequence shown here is derived from an EMBL/GenBank/DDBJ whole genome shotgun (WGS) entry which is preliminary data.</text>
</comment>
<evidence type="ECO:0000313" key="15">
    <source>
        <dbReference type="Proteomes" id="UP000037997"/>
    </source>
</evidence>
<evidence type="ECO:0000256" key="3">
    <source>
        <dbReference type="ARBA" id="ARBA00013253"/>
    </source>
</evidence>
<keyword evidence="9" id="KW-0289">Folate biosynthesis</keyword>
<dbReference type="Proteomes" id="UP000037997">
    <property type="component" value="Unassembled WGS sequence"/>
</dbReference>
<dbReference type="PANTHER" id="PTHR43071">
    <property type="entry name" value="2-AMINO-4-HYDROXY-6-HYDROXYMETHYLDIHYDROPTERIDINE PYROPHOSPHOKINASE"/>
    <property type="match status" value="1"/>
</dbReference>
<dbReference type="GO" id="GO:0003848">
    <property type="term" value="F:2-amino-4-hydroxy-6-hydroxymethyldihydropteridine diphosphokinase activity"/>
    <property type="evidence" value="ECO:0007669"/>
    <property type="project" value="UniProtKB-EC"/>
</dbReference>
<keyword evidence="7 14" id="KW-0418">Kinase</keyword>
<evidence type="ECO:0000256" key="12">
    <source>
        <dbReference type="ARBA" id="ARBA00033413"/>
    </source>
</evidence>
<dbReference type="GO" id="GO:0046656">
    <property type="term" value="P:folic acid biosynthetic process"/>
    <property type="evidence" value="ECO:0007669"/>
    <property type="project" value="UniProtKB-KW"/>
</dbReference>
<evidence type="ECO:0000259" key="13">
    <source>
        <dbReference type="PROSITE" id="PS00794"/>
    </source>
</evidence>
<dbReference type="RefSeq" id="WP_054198389.1">
    <property type="nucleotide sequence ID" value="NZ_CAJFGW010000007.1"/>
</dbReference>
<dbReference type="InterPro" id="IPR000550">
    <property type="entry name" value="Hppk"/>
</dbReference>
<dbReference type="GO" id="GO:0005524">
    <property type="term" value="F:ATP binding"/>
    <property type="evidence" value="ECO:0007669"/>
    <property type="project" value="UniProtKB-KW"/>
</dbReference>
<evidence type="ECO:0000256" key="6">
    <source>
        <dbReference type="ARBA" id="ARBA00022741"/>
    </source>
</evidence>
<evidence type="ECO:0000256" key="4">
    <source>
        <dbReference type="ARBA" id="ARBA00016218"/>
    </source>
</evidence>
<comment type="pathway">
    <text evidence="1">Cofactor biosynthesis; tetrahydrofolate biosynthesis; 2-amino-4-hydroxy-6-hydroxymethyl-7,8-dihydropteridine diphosphate from 7,8-dihydroneopterin triphosphate: step 4/4.</text>
</comment>
<evidence type="ECO:0000256" key="10">
    <source>
        <dbReference type="ARBA" id="ARBA00029409"/>
    </source>
</evidence>
<evidence type="ECO:0000313" key="14">
    <source>
        <dbReference type="EMBL" id="KPH55235.1"/>
    </source>
</evidence>